<reference evidence="2 3" key="1">
    <citation type="submission" date="2014-01" db="EMBL/GenBank/DDBJ databases">
        <title>Development of a Comparative Genomic Fingerprinting Assay for High Resolution Genotyping of Arcobacter butzleri.</title>
        <authorList>
            <person name="Webb A.L."/>
            <person name="Inglis G.D."/>
            <person name="Kruczkiewicz P."/>
            <person name="Selinger L.B."/>
            <person name="Taboada E.N."/>
        </authorList>
    </citation>
    <scope>NUCLEOTIDE SEQUENCE [LARGE SCALE GENOMIC DNA]</scope>
    <source>
        <strain evidence="2 3">L355</strain>
    </source>
</reference>
<name>A0A0G9KNI6_9BACT</name>
<dbReference type="InterPro" id="IPR014710">
    <property type="entry name" value="RmlC-like_jellyroll"/>
</dbReference>
<sequence>MQLANFNGIVSNLLDDITPIEITKGVSQYILWQNNDGKLTAIYKFEKNSKLPFLDEHNLFDEHIFVISGVFNDGNKKYKEGSFIINPKGTSHIPQSEEGCTILVTNE</sequence>
<dbReference type="SUPFAM" id="SSF51182">
    <property type="entry name" value="RmlC-like cupins"/>
    <property type="match status" value="1"/>
</dbReference>
<proteinExistence type="predicted"/>
<dbReference type="Gene3D" id="2.60.120.10">
    <property type="entry name" value="Jelly Rolls"/>
    <property type="match status" value="1"/>
</dbReference>
<comment type="caution">
    <text evidence="2">The sequence shown here is derived from an EMBL/GenBank/DDBJ whole genome shotgun (WGS) entry which is preliminary data.</text>
</comment>
<organism evidence="2 3">
    <name type="scientific">Aliarcobacter butzleri L355</name>
    <dbReference type="NCBI Taxonomy" id="1447263"/>
    <lineage>
        <taxon>Bacteria</taxon>
        <taxon>Pseudomonadati</taxon>
        <taxon>Campylobacterota</taxon>
        <taxon>Epsilonproteobacteria</taxon>
        <taxon>Campylobacterales</taxon>
        <taxon>Arcobacteraceae</taxon>
        <taxon>Aliarcobacter</taxon>
    </lineage>
</organism>
<evidence type="ECO:0000259" key="1">
    <source>
        <dbReference type="Pfam" id="PF12973"/>
    </source>
</evidence>
<protein>
    <recommendedName>
        <fullName evidence="1">ChrR-like cupin domain-containing protein</fullName>
    </recommendedName>
</protein>
<dbReference type="EMBL" id="JAIW01000065">
    <property type="protein sequence ID" value="KLE08056.1"/>
    <property type="molecule type" value="Genomic_DNA"/>
</dbReference>
<dbReference type="AlphaFoldDB" id="A0A0G9KNI6"/>
<dbReference type="Proteomes" id="UP000035154">
    <property type="component" value="Unassembled WGS sequence"/>
</dbReference>
<dbReference type="Pfam" id="PF12973">
    <property type="entry name" value="Cupin_7"/>
    <property type="match status" value="1"/>
</dbReference>
<feature type="domain" description="ChrR-like cupin" evidence="1">
    <location>
        <begin position="19"/>
        <end position="105"/>
    </location>
</feature>
<accession>A0A0G9KNI6</accession>
<gene>
    <name evidence="2" type="ORF">AF80_10695</name>
</gene>
<dbReference type="InterPro" id="IPR011051">
    <property type="entry name" value="RmlC_Cupin_sf"/>
</dbReference>
<evidence type="ECO:0000313" key="3">
    <source>
        <dbReference type="Proteomes" id="UP000035154"/>
    </source>
</evidence>
<dbReference type="PATRIC" id="fig|1447263.3.peg.2084"/>
<dbReference type="InterPro" id="IPR025979">
    <property type="entry name" value="ChrR-like_cupin_dom"/>
</dbReference>
<dbReference type="RefSeq" id="WP_046998832.1">
    <property type="nucleotide sequence ID" value="NZ_JAIW01000065.1"/>
</dbReference>
<evidence type="ECO:0000313" key="2">
    <source>
        <dbReference type="EMBL" id="KLE08056.1"/>
    </source>
</evidence>